<dbReference type="Proteomes" id="UP000661112">
    <property type="component" value="Unassembled WGS sequence"/>
</dbReference>
<dbReference type="RefSeq" id="WP_190465584.1">
    <property type="nucleotide sequence ID" value="NZ_JACJSG010000001.1"/>
</dbReference>
<dbReference type="PANTHER" id="PTHR33352:SF3">
    <property type="entry name" value="SLR1612 PROTEIN"/>
    <property type="match status" value="1"/>
</dbReference>
<evidence type="ECO:0000313" key="3">
    <source>
        <dbReference type="EMBL" id="MBD2499133.1"/>
    </source>
</evidence>
<name>A0ABR8D046_9NOST</name>
<keyword evidence="4" id="KW-1185">Reference proteome</keyword>
<keyword evidence="3" id="KW-0255">Endonuclease</keyword>
<dbReference type="PANTHER" id="PTHR33352">
    <property type="entry name" value="SLR1095 PROTEIN"/>
    <property type="match status" value="1"/>
</dbReference>
<dbReference type="SUPFAM" id="SSF52980">
    <property type="entry name" value="Restriction endonuclease-like"/>
    <property type="match status" value="1"/>
</dbReference>
<dbReference type="CDD" id="cd06260">
    <property type="entry name" value="DUF820-like"/>
    <property type="match status" value="1"/>
</dbReference>
<dbReference type="InterPro" id="IPR011335">
    <property type="entry name" value="Restrct_endonuc-II-like"/>
</dbReference>
<feature type="compositionally biased region" description="Pro residues" evidence="1">
    <location>
        <begin position="1"/>
        <end position="12"/>
    </location>
</feature>
<dbReference type="GO" id="GO:0004519">
    <property type="term" value="F:endonuclease activity"/>
    <property type="evidence" value="ECO:0007669"/>
    <property type="project" value="UniProtKB-KW"/>
</dbReference>
<keyword evidence="3" id="KW-0378">Hydrolase</keyword>
<accession>A0ABR8D046</accession>
<feature type="region of interest" description="Disordered" evidence="1">
    <location>
        <begin position="247"/>
        <end position="274"/>
    </location>
</feature>
<dbReference type="InterPro" id="IPR012296">
    <property type="entry name" value="Nuclease_put_TT1808"/>
</dbReference>
<gene>
    <name evidence="3" type="ORF">H6G83_00650</name>
</gene>
<protein>
    <submittedName>
        <fullName evidence="3">Uma2 family endonuclease</fullName>
    </submittedName>
</protein>
<dbReference type="Gene3D" id="3.90.1570.10">
    <property type="entry name" value="tt1808, chain A"/>
    <property type="match status" value="1"/>
</dbReference>
<keyword evidence="3" id="KW-0540">Nuclease</keyword>
<feature type="domain" description="Putative restriction endonuclease" evidence="2">
    <location>
        <begin position="32"/>
        <end position="213"/>
    </location>
</feature>
<dbReference type="Pfam" id="PF05685">
    <property type="entry name" value="Uma2"/>
    <property type="match status" value="1"/>
</dbReference>
<sequence>MYQIDPPRPPSEVMPTMYDCKSEDPQDLDTPEQIHPLPPSETMPTMYDLPSEDPEEPGLPDEFHDFQPQLLRETCQPPNYPQGEMFIGTDLNLYYDARNRLWQKRPDWFLVLGVTRAQQQQQMRLSYVVWQEGIAPFLIVELLSPGTEAEDLGQTSRSANKPPTKWQVYEQYLRIPYYIVFDRYENQLRVFQLTATKYQAVTLQDQRFWFEELQLGLGVWQGEYQQTAGLWLRWYDAAGNWIPTPEERAEQERQRAEQERQRAEQERQRAEQERQRAEILAQRLRSLGIDPDNL</sequence>
<evidence type="ECO:0000259" key="2">
    <source>
        <dbReference type="Pfam" id="PF05685"/>
    </source>
</evidence>
<evidence type="ECO:0000313" key="4">
    <source>
        <dbReference type="Proteomes" id="UP000661112"/>
    </source>
</evidence>
<dbReference type="EMBL" id="JACJSG010000001">
    <property type="protein sequence ID" value="MBD2499133.1"/>
    <property type="molecule type" value="Genomic_DNA"/>
</dbReference>
<evidence type="ECO:0000256" key="1">
    <source>
        <dbReference type="SAM" id="MobiDB-lite"/>
    </source>
</evidence>
<organism evidence="3 4">
    <name type="scientific">Anabaena azotica FACHB-119</name>
    <dbReference type="NCBI Taxonomy" id="947527"/>
    <lineage>
        <taxon>Bacteria</taxon>
        <taxon>Bacillati</taxon>
        <taxon>Cyanobacteriota</taxon>
        <taxon>Cyanophyceae</taxon>
        <taxon>Nostocales</taxon>
        <taxon>Nostocaceae</taxon>
        <taxon>Anabaena</taxon>
        <taxon>Anabaena azotica</taxon>
    </lineage>
</organism>
<reference evidence="3 4" key="1">
    <citation type="journal article" date="2020" name="ISME J.">
        <title>Comparative genomics reveals insights into cyanobacterial evolution and habitat adaptation.</title>
        <authorList>
            <person name="Chen M.Y."/>
            <person name="Teng W.K."/>
            <person name="Zhao L."/>
            <person name="Hu C.X."/>
            <person name="Zhou Y.K."/>
            <person name="Han B.P."/>
            <person name="Song L.R."/>
            <person name="Shu W.S."/>
        </authorList>
    </citation>
    <scope>NUCLEOTIDE SEQUENCE [LARGE SCALE GENOMIC DNA]</scope>
    <source>
        <strain evidence="3 4">FACHB-119</strain>
    </source>
</reference>
<comment type="caution">
    <text evidence="3">The sequence shown here is derived from an EMBL/GenBank/DDBJ whole genome shotgun (WGS) entry which is preliminary data.</text>
</comment>
<feature type="region of interest" description="Disordered" evidence="1">
    <location>
        <begin position="1"/>
        <end position="56"/>
    </location>
</feature>
<proteinExistence type="predicted"/>
<dbReference type="InterPro" id="IPR008538">
    <property type="entry name" value="Uma2"/>
</dbReference>